<dbReference type="EMBL" id="JBHSZO010000047">
    <property type="protein sequence ID" value="MFC7221004.1"/>
    <property type="molecule type" value="Genomic_DNA"/>
</dbReference>
<sequence length="206" mass="21680">MARRGRISSRQRAAGEAARRAAAAVRLAEGRPPRPRQYAAAATATLEAQAPAQVQLPAPAREVRAPEAAPAPAPAAGLSALSTCAAGCPLCAGSAEEFHALRAASLAQRERLGDAARYPYAAAKTALHRRDCREVRQAVEAVEGDDSPALRGALTGYAHEGTVDARWGTPMRLLEAGEAAQWVRENTGPRGGARYRLCRVCTPELP</sequence>
<accession>A0ABW2GJU6</accession>
<name>A0ABW2GJU6_9ACTN</name>
<keyword evidence="2" id="KW-1185">Reference proteome</keyword>
<organism evidence="1 2">
    <name type="scientific">Streptomyces polyrhachis</name>
    <dbReference type="NCBI Taxonomy" id="1282885"/>
    <lineage>
        <taxon>Bacteria</taxon>
        <taxon>Bacillati</taxon>
        <taxon>Actinomycetota</taxon>
        <taxon>Actinomycetes</taxon>
        <taxon>Kitasatosporales</taxon>
        <taxon>Streptomycetaceae</taxon>
        <taxon>Streptomyces</taxon>
    </lineage>
</organism>
<evidence type="ECO:0008006" key="3">
    <source>
        <dbReference type="Google" id="ProtNLM"/>
    </source>
</evidence>
<evidence type="ECO:0000313" key="1">
    <source>
        <dbReference type="EMBL" id="MFC7221004.1"/>
    </source>
</evidence>
<dbReference type="RefSeq" id="WP_386418073.1">
    <property type="nucleotide sequence ID" value="NZ_JBHSZO010000047.1"/>
</dbReference>
<proteinExistence type="predicted"/>
<gene>
    <name evidence="1" type="ORF">ACFQLX_23015</name>
</gene>
<reference evidence="2" key="1">
    <citation type="journal article" date="2019" name="Int. J. Syst. Evol. Microbiol.">
        <title>The Global Catalogue of Microorganisms (GCM) 10K type strain sequencing project: providing services to taxonomists for standard genome sequencing and annotation.</title>
        <authorList>
            <consortium name="The Broad Institute Genomics Platform"/>
            <consortium name="The Broad Institute Genome Sequencing Center for Infectious Disease"/>
            <person name="Wu L."/>
            <person name="Ma J."/>
        </authorList>
    </citation>
    <scope>NUCLEOTIDE SEQUENCE [LARGE SCALE GENOMIC DNA]</scope>
    <source>
        <strain evidence="2">CGMCC 1.13681</strain>
    </source>
</reference>
<protein>
    <recommendedName>
        <fullName evidence="3">Regulatory protein</fullName>
    </recommendedName>
</protein>
<evidence type="ECO:0000313" key="2">
    <source>
        <dbReference type="Proteomes" id="UP001596413"/>
    </source>
</evidence>
<dbReference type="Proteomes" id="UP001596413">
    <property type="component" value="Unassembled WGS sequence"/>
</dbReference>
<comment type="caution">
    <text evidence="1">The sequence shown here is derived from an EMBL/GenBank/DDBJ whole genome shotgun (WGS) entry which is preliminary data.</text>
</comment>